<dbReference type="Pfam" id="PF06961">
    <property type="entry name" value="DUF1294"/>
    <property type="match status" value="1"/>
</dbReference>
<keyword evidence="3" id="KW-1185">Reference proteome</keyword>
<dbReference type="AlphaFoldDB" id="A0A3D9DQF7"/>
<protein>
    <submittedName>
        <fullName evidence="2">DUF1294 domain-containing protein</fullName>
    </submittedName>
</protein>
<reference evidence="2 3" key="1">
    <citation type="journal article" date="2010" name="Syst. Appl. Microbiol.">
        <title>Four new species of Chryseobacterium from the rhizosphere of coastal sand dune plants, Chryseobacterium elymi sp. nov., Chryseobacterium hagamense sp. nov., Chryseobacterium lathyri sp. nov. and Chryseobacterium rhizosphaerae sp. nov.</title>
        <authorList>
            <person name="Cho S.H."/>
            <person name="Lee K.S."/>
            <person name="Shin D.S."/>
            <person name="Han J.H."/>
            <person name="Park K.S."/>
            <person name="Lee C.H."/>
            <person name="Park K.H."/>
            <person name="Kim S.B."/>
        </authorList>
    </citation>
    <scope>NUCLEOTIDE SEQUENCE [LARGE SCALE GENOMIC DNA]</scope>
    <source>
        <strain evidence="2 3">KCTC 22547</strain>
    </source>
</reference>
<dbReference type="OrthoDB" id="1080927at2"/>
<dbReference type="InterPro" id="IPR012156">
    <property type="entry name" value="Cold_shock_CspA"/>
</dbReference>
<evidence type="ECO:0000256" key="1">
    <source>
        <dbReference type="SAM" id="Phobius"/>
    </source>
</evidence>
<name>A0A3D9DQF7_9FLAO</name>
<accession>A0A3D9DQF7</accession>
<dbReference type="InterPro" id="IPR010718">
    <property type="entry name" value="DUF1294"/>
</dbReference>
<keyword evidence="1" id="KW-1133">Transmembrane helix</keyword>
<keyword evidence="1" id="KW-0472">Membrane</keyword>
<proteinExistence type="predicted"/>
<sequence length="85" mass="9955">MIYILLIINFITFIIFSWDKRLSIKHRRRIPETTLLGAAFIGGTIGGILGMFIFRHKVSKKSFLLKFGAIILIQILCIYFSEKYW</sequence>
<dbReference type="EMBL" id="QNUH01000002">
    <property type="protein sequence ID" value="REC80126.1"/>
    <property type="molecule type" value="Genomic_DNA"/>
</dbReference>
<dbReference type="GO" id="GO:0003676">
    <property type="term" value="F:nucleic acid binding"/>
    <property type="evidence" value="ECO:0007669"/>
    <property type="project" value="InterPro"/>
</dbReference>
<keyword evidence="1" id="KW-0812">Transmembrane</keyword>
<dbReference type="Proteomes" id="UP000257030">
    <property type="component" value="Unassembled WGS sequence"/>
</dbReference>
<comment type="caution">
    <text evidence="2">The sequence shown here is derived from an EMBL/GenBank/DDBJ whole genome shotgun (WGS) entry which is preliminary data.</text>
</comment>
<dbReference type="PIRSF" id="PIRSF002599">
    <property type="entry name" value="Cold_shock_A"/>
    <property type="match status" value="1"/>
</dbReference>
<feature type="transmembrane region" description="Helical" evidence="1">
    <location>
        <begin position="63"/>
        <end position="81"/>
    </location>
</feature>
<gene>
    <name evidence="2" type="ORF">DRF60_02550</name>
</gene>
<organism evidence="2 3">
    <name type="scientific">Chryseobacterium elymi</name>
    <dbReference type="NCBI Taxonomy" id="395936"/>
    <lineage>
        <taxon>Bacteria</taxon>
        <taxon>Pseudomonadati</taxon>
        <taxon>Bacteroidota</taxon>
        <taxon>Flavobacteriia</taxon>
        <taxon>Flavobacteriales</taxon>
        <taxon>Weeksellaceae</taxon>
        <taxon>Chryseobacterium group</taxon>
        <taxon>Chryseobacterium</taxon>
    </lineage>
</organism>
<evidence type="ECO:0000313" key="2">
    <source>
        <dbReference type="EMBL" id="REC80126.1"/>
    </source>
</evidence>
<evidence type="ECO:0000313" key="3">
    <source>
        <dbReference type="Proteomes" id="UP000257030"/>
    </source>
</evidence>
<feature type="transmembrane region" description="Helical" evidence="1">
    <location>
        <begin position="35"/>
        <end position="54"/>
    </location>
</feature>